<dbReference type="InterPro" id="IPR013022">
    <property type="entry name" value="Xyl_isomerase-like_TIM-brl"/>
</dbReference>
<organism evidence="5 6">
    <name type="scientific">Sneathiella litorea</name>
    <dbReference type="NCBI Taxonomy" id="2606216"/>
    <lineage>
        <taxon>Bacteria</taxon>
        <taxon>Pseudomonadati</taxon>
        <taxon>Pseudomonadota</taxon>
        <taxon>Alphaproteobacteria</taxon>
        <taxon>Sneathiellales</taxon>
        <taxon>Sneathiellaceae</taxon>
        <taxon>Sneathiella</taxon>
    </lineage>
</organism>
<evidence type="ECO:0000259" key="4">
    <source>
        <dbReference type="Pfam" id="PF01261"/>
    </source>
</evidence>
<comment type="caution">
    <text evidence="5">The sequence shown here is derived from an EMBL/GenBank/DDBJ whole genome shotgun (WGS) entry which is preliminary data.</text>
</comment>
<evidence type="ECO:0000256" key="3">
    <source>
        <dbReference type="PIRSR" id="PIRSR006241-50"/>
    </source>
</evidence>
<dbReference type="PANTHER" id="PTHR43489:SF6">
    <property type="entry name" value="HYDROXYPYRUVATE ISOMERASE-RELATED"/>
    <property type="match status" value="1"/>
</dbReference>
<dbReference type="EMBL" id="WTUW01000002">
    <property type="protein sequence ID" value="MZR31260.1"/>
    <property type="molecule type" value="Genomic_DNA"/>
</dbReference>
<dbReference type="Gene3D" id="3.20.20.150">
    <property type="entry name" value="Divalent-metal-dependent TIM barrel enzymes"/>
    <property type="match status" value="1"/>
</dbReference>
<dbReference type="SUPFAM" id="SSF51658">
    <property type="entry name" value="Xylose isomerase-like"/>
    <property type="match status" value="1"/>
</dbReference>
<dbReference type="NCBIfam" id="NF043033">
    <property type="entry name" value="OxoTetrIsom"/>
    <property type="match status" value="1"/>
</dbReference>
<gene>
    <name evidence="5" type="ORF">GQE98_11520</name>
</gene>
<dbReference type="GO" id="GO:0046487">
    <property type="term" value="P:glyoxylate metabolic process"/>
    <property type="evidence" value="ECO:0007669"/>
    <property type="project" value="TreeGrafter"/>
</dbReference>
<dbReference type="InterPro" id="IPR053398">
    <property type="entry name" value="HPT_OtnI_isomerases"/>
</dbReference>
<proteinExistence type="inferred from homology"/>
<evidence type="ECO:0000256" key="1">
    <source>
        <dbReference type="ARBA" id="ARBA00023235"/>
    </source>
</evidence>
<feature type="domain" description="Xylose isomerase-like TIM barrel" evidence="4">
    <location>
        <begin position="22"/>
        <end position="255"/>
    </location>
</feature>
<dbReference type="InterPro" id="IPR036237">
    <property type="entry name" value="Xyl_isomerase-like_sf"/>
</dbReference>
<protein>
    <submittedName>
        <fullName evidence="5">TIM barrel protein</fullName>
    </submittedName>
</protein>
<feature type="active site" description="Proton donor/acceptor" evidence="3">
    <location>
        <position position="241"/>
    </location>
</feature>
<dbReference type="PANTHER" id="PTHR43489">
    <property type="entry name" value="ISOMERASE"/>
    <property type="match status" value="1"/>
</dbReference>
<accession>A0A6L8W9Z8</accession>
<dbReference type="AlphaFoldDB" id="A0A6L8W9Z8"/>
<dbReference type="InterPro" id="IPR050417">
    <property type="entry name" value="Sugar_Epim/Isomerase"/>
</dbReference>
<sequence length="266" mass="30045">MPLNFAANLSFLYQDLPFLDRFAAAADDGFKGVEYLFPYAFDPDEIITRLNDNDLTQVLFNLWAGDFENGERGLSSLPGREVEFQASLDQAIDFATALGCKRLHVMAGIRDTTVTKEKQLTVYRNNLLKTAKTCERLGITALIEPINTKDMPGYFLDSASMAAAIIEEINHPNLRLQFDIYHVQRTDGDIANQYKRLAPLIRHIQVANPPNRHEPDNGEINYPFIFDLLEAEGYDGWIGCEYAPSAGTSETLKWAHRYLAQAPEKH</sequence>
<keyword evidence="6" id="KW-1185">Reference proteome</keyword>
<dbReference type="RefSeq" id="WP_161315783.1">
    <property type="nucleotide sequence ID" value="NZ_WTUW01000002.1"/>
</dbReference>
<dbReference type="Proteomes" id="UP000476030">
    <property type="component" value="Unassembled WGS sequence"/>
</dbReference>
<dbReference type="FunFam" id="3.20.20.150:FF:000007">
    <property type="entry name" value="Hydroxypyruvate isomerase"/>
    <property type="match status" value="1"/>
</dbReference>
<keyword evidence="1 2" id="KW-0413">Isomerase</keyword>
<feature type="active site" description="Proton donor/acceptor" evidence="3">
    <location>
        <position position="144"/>
    </location>
</feature>
<comment type="similarity">
    <text evidence="2">Belongs to the hyi family.</text>
</comment>
<dbReference type="GO" id="GO:0008903">
    <property type="term" value="F:hydroxypyruvate isomerase activity"/>
    <property type="evidence" value="ECO:0007669"/>
    <property type="project" value="TreeGrafter"/>
</dbReference>
<evidence type="ECO:0000313" key="6">
    <source>
        <dbReference type="Proteomes" id="UP000476030"/>
    </source>
</evidence>
<dbReference type="InterPro" id="IPR026040">
    <property type="entry name" value="HyI-like"/>
</dbReference>
<evidence type="ECO:0000256" key="2">
    <source>
        <dbReference type="PIRNR" id="PIRNR006241"/>
    </source>
</evidence>
<name>A0A6L8W9Z8_9PROT</name>
<dbReference type="Pfam" id="PF01261">
    <property type="entry name" value="AP_endonuc_2"/>
    <property type="match status" value="1"/>
</dbReference>
<reference evidence="5 6" key="1">
    <citation type="submission" date="2019-12" db="EMBL/GenBank/DDBJ databases">
        <title>Snethiella sp. nov. sp. isolated from sea sand.</title>
        <authorList>
            <person name="Kim J."/>
            <person name="Jeong S.E."/>
            <person name="Jung H.S."/>
            <person name="Jeon C.O."/>
        </authorList>
    </citation>
    <scope>NUCLEOTIDE SEQUENCE [LARGE SCALE GENOMIC DNA]</scope>
    <source>
        <strain evidence="5 6">DP05</strain>
    </source>
</reference>
<evidence type="ECO:0000313" key="5">
    <source>
        <dbReference type="EMBL" id="MZR31260.1"/>
    </source>
</evidence>
<dbReference type="PIRSF" id="PIRSF006241">
    <property type="entry name" value="HyI"/>
    <property type="match status" value="1"/>
</dbReference>